<dbReference type="InterPro" id="IPR000845">
    <property type="entry name" value="Nucleoside_phosphorylase_d"/>
</dbReference>
<feature type="region of interest" description="Disordered" evidence="1">
    <location>
        <begin position="732"/>
        <end position="804"/>
    </location>
</feature>
<evidence type="ECO:0000256" key="1">
    <source>
        <dbReference type="SAM" id="MobiDB-lite"/>
    </source>
</evidence>
<gene>
    <name evidence="3" type="ORF">VTJ49DRAFT_3850</name>
</gene>
<evidence type="ECO:0000259" key="2">
    <source>
        <dbReference type="Pfam" id="PF01048"/>
    </source>
</evidence>
<name>A0ABR3VQL6_HUMIN</name>
<dbReference type="Gene3D" id="1.25.40.10">
    <property type="entry name" value="Tetratricopeptide repeat domain"/>
    <property type="match status" value="1"/>
</dbReference>
<dbReference type="Gene3D" id="3.40.50.300">
    <property type="entry name" value="P-loop containing nucleotide triphosphate hydrolases"/>
    <property type="match status" value="1"/>
</dbReference>
<dbReference type="Gene3D" id="3.40.50.1580">
    <property type="entry name" value="Nucleoside phosphorylase domain"/>
    <property type="match status" value="1"/>
</dbReference>
<keyword evidence="4" id="KW-1185">Reference proteome</keyword>
<sequence>MESHQPPSSREDFDVAIVCALPLEFDAAVSVLDEVWDDANGPALGKARSDLNTYVNGRIGAHNVVLVLLATRMGKVSAAISASDLRHSYPNVRMALLVGICGGVPLPGNIEILLGDVAISSSLVQYANSPTYFGRRYPDGFLRKSGAADNLAGLGRELAGLINMLQNTELQRKALRERTVANLRALQQCDPDRYSMPDPATDRVYRADYRHKHQAPDVECLCREHSQETDPVCEKAMESSCDDLGCDDGFLLSRRRLEERIAAFANPSDPDTAEAGDGAISAALEPAIHIGRVASGDTVMKSGVTRDVIAASEDVIAFEMEGAGIWEHVPSLVVKGVCDYADSHKNKKWQRYAAGTAAAVAKAIMSLVPVADRRDLGGAGFRKPEWLVPFPPDPDFVDRPDISEWLKEKSQVPGARAALIGLGGIGKSQLAIQFAHSVRDRSHVFWLSAATRATLEESFRAVAERLKLPSDGKQDGVLEQVGRWLADESNGRWTVILDNLDDPSVLTEDDPRLLKALPQANNGFTIVTARSVQGAELLAGGTKNTYAIEPMSEADSVRLFQTKLREPAPDEDAERVVRILGGMPLAITQAAAYINRKAPRSSATEYLRLFEEDDERRASLLGGEHKDLRRADGASGTVLGTWSITFEQVQRERPAAVDLLCLLSFFDPQSIPEWALRPWYSPDPSQMPSVPTETGLSSFSSLLASLKGKQKVALSSDPEKKLETWGFLLREGTAPKAPATPTPGKHSSKPSKSSRLSFFKKNKSSSSRSAPTSPYTPGSPGSPGTPGTPGTPFSPSTTTVSSHYAEDELERDLEALLAYSLLIPTARGVLKMHPLVRHCTQLWLAQSDTRNLWRQRFYLVMVQNLEAPLADGRSHMGLIPHLTSILTEEPRDPLTARLWVILACFVYSTAHNSHLNANRSDAFKQSELKLAGKILEVSERTLGPNDKLTLICLDRVAQSLNDCGEHERAYEAWEELLAREEGADRDGKWVIKESRLAYARTLAERGRVEEAERVTRELLAQREAELGGRAIDTLWSRANHADVLASMGRWDEAHAIAMELLETNWAQAGDSHLHMQVINICVSIELKMLEGRDPAEAEPLLREMVATVEKFPDNCLGWFAYTPVGHFHDILSQCLAKQRKFSAEGTVLARGMEIMVKTISMPELNPPSLVDDLLEGVADAARQKLLNAVIDHLREDEEHPVEFYYGIANIARRLYMQHRVDEAFTLTDALVNHLKAHPVFGVDHKLTGLMVNFRKDLKWIEDRFPKRRQKEWYRPDLLGM</sequence>
<evidence type="ECO:0000313" key="4">
    <source>
        <dbReference type="Proteomes" id="UP001583172"/>
    </source>
</evidence>
<feature type="domain" description="Nucleoside phosphorylase" evidence="2">
    <location>
        <begin position="15"/>
        <end position="141"/>
    </location>
</feature>
<dbReference type="InterPro" id="IPR027417">
    <property type="entry name" value="P-loop_NTPase"/>
</dbReference>
<dbReference type="InterPro" id="IPR011990">
    <property type="entry name" value="TPR-like_helical_dom_sf"/>
</dbReference>
<proteinExistence type="predicted"/>
<dbReference type="SUPFAM" id="SSF52540">
    <property type="entry name" value="P-loop containing nucleoside triphosphate hydrolases"/>
    <property type="match status" value="1"/>
</dbReference>
<reference evidence="3 4" key="1">
    <citation type="journal article" date="2024" name="Commun. Biol.">
        <title>Comparative genomic analysis of thermophilic fungi reveals convergent evolutionary adaptations and gene losses.</title>
        <authorList>
            <person name="Steindorff A.S."/>
            <person name="Aguilar-Pontes M.V."/>
            <person name="Robinson A.J."/>
            <person name="Andreopoulos B."/>
            <person name="LaButti K."/>
            <person name="Kuo A."/>
            <person name="Mondo S."/>
            <person name="Riley R."/>
            <person name="Otillar R."/>
            <person name="Haridas S."/>
            <person name="Lipzen A."/>
            <person name="Grimwood J."/>
            <person name="Schmutz J."/>
            <person name="Clum A."/>
            <person name="Reid I.D."/>
            <person name="Moisan M.C."/>
            <person name="Butler G."/>
            <person name="Nguyen T.T.M."/>
            <person name="Dewar K."/>
            <person name="Conant G."/>
            <person name="Drula E."/>
            <person name="Henrissat B."/>
            <person name="Hansel C."/>
            <person name="Singer S."/>
            <person name="Hutchinson M.I."/>
            <person name="de Vries R.P."/>
            <person name="Natvig D.O."/>
            <person name="Powell A.J."/>
            <person name="Tsang A."/>
            <person name="Grigoriev I.V."/>
        </authorList>
    </citation>
    <scope>NUCLEOTIDE SEQUENCE [LARGE SCALE GENOMIC DNA]</scope>
    <source>
        <strain evidence="3 4">CBS 620.91</strain>
    </source>
</reference>
<feature type="compositionally biased region" description="Low complexity" evidence="1">
    <location>
        <begin position="732"/>
        <end position="757"/>
    </location>
</feature>
<feature type="compositionally biased region" description="Low complexity" evidence="1">
    <location>
        <begin position="764"/>
        <end position="779"/>
    </location>
</feature>
<dbReference type="Pfam" id="PF01048">
    <property type="entry name" value="PNP_UDP_1"/>
    <property type="match status" value="1"/>
</dbReference>
<evidence type="ECO:0000313" key="3">
    <source>
        <dbReference type="EMBL" id="KAL1844194.1"/>
    </source>
</evidence>
<dbReference type="SUPFAM" id="SSF48452">
    <property type="entry name" value="TPR-like"/>
    <property type="match status" value="1"/>
</dbReference>
<dbReference type="InterPro" id="IPR035994">
    <property type="entry name" value="Nucleoside_phosphorylase_sf"/>
</dbReference>
<accession>A0ABR3VQL6</accession>
<feature type="compositionally biased region" description="Low complexity" evidence="1">
    <location>
        <begin position="788"/>
        <end position="802"/>
    </location>
</feature>
<dbReference type="PANTHER" id="PTHR46082">
    <property type="entry name" value="ATP/GTP-BINDING PROTEIN-RELATED"/>
    <property type="match status" value="1"/>
</dbReference>
<dbReference type="PANTHER" id="PTHR46082:SF6">
    <property type="entry name" value="AAA+ ATPASE DOMAIN-CONTAINING PROTEIN-RELATED"/>
    <property type="match status" value="1"/>
</dbReference>
<organism evidence="3 4">
    <name type="scientific">Humicola insolens</name>
    <name type="common">Soft-rot fungus</name>
    <dbReference type="NCBI Taxonomy" id="85995"/>
    <lineage>
        <taxon>Eukaryota</taxon>
        <taxon>Fungi</taxon>
        <taxon>Dikarya</taxon>
        <taxon>Ascomycota</taxon>
        <taxon>Pezizomycotina</taxon>
        <taxon>Sordariomycetes</taxon>
        <taxon>Sordariomycetidae</taxon>
        <taxon>Sordariales</taxon>
        <taxon>Chaetomiaceae</taxon>
        <taxon>Mycothermus</taxon>
    </lineage>
</organism>
<dbReference type="SUPFAM" id="SSF53167">
    <property type="entry name" value="Purine and uridine phosphorylases"/>
    <property type="match status" value="1"/>
</dbReference>
<dbReference type="Proteomes" id="UP001583172">
    <property type="component" value="Unassembled WGS sequence"/>
</dbReference>
<dbReference type="EMBL" id="JAZGSY010000003">
    <property type="protein sequence ID" value="KAL1844194.1"/>
    <property type="molecule type" value="Genomic_DNA"/>
</dbReference>
<protein>
    <recommendedName>
        <fullName evidence="2">Nucleoside phosphorylase domain-containing protein</fullName>
    </recommendedName>
</protein>
<comment type="caution">
    <text evidence="3">The sequence shown here is derived from an EMBL/GenBank/DDBJ whole genome shotgun (WGS) entry which is preliminary data.</text>
</comment>
<dbReference type="InterPro" id="IPR053137">
    <property type="entry name" value="NLR-like"/>
</dbReference>